<evidence type="ECO:0008006" key="5">
    <source>
        <dbReference type="Google" id="ProtNLM"/>
    </source>
</evidence>
<reference evidence="3 4" key="1">
    <citation type="submission" date="2024-02" db="EMBL/GenBank/DDBJ databases">
        <title>Chromosome-scale genome assembly of the rough periwinkle Littorina saxatilis.</title>
        <authorList>
            <person name="De Jode A."/>
            <person name="Faria R."/>
            <person name="Formenti G."/>
            <person name="Sims Y."/>
            <person name="Smith T.P."/>
            <person name="Tracey A."/>
            <person name="Wood J.M.D."/>
            <person name="Zagrodzka Z.B."/>
            <person name="Johannesson K."/>
            <person name="Butlin R.K."/>
            <person name="Leder E.H."/>
        </authorList>
    </citation>
    <scope>NUCLEOTIDE SEQUENCE [LARGE SCALE GENOMIC DNA]</scope>
    <source>
        <strain evidence="3">Snail1</strain>
        <tissue evidence="3">Muscle</tissue>
    </source>
</reference>
<accession>A0AAN9AU73</accession>
<dbReference type="SUPFAM" id="SSF51445">
    <property type="entry name" value="(Trans)glycosidases"/>
    <property type="match status" value="1"/>
</dbReference>
<comment type="caution">
    <text evidence="3">The sequence shown here is derived from an EMBL/GenBank/DDBJ whole genome shotgun (WGS) entry which is preliminary data.</text>
</comment>
<keyword evidence="4" id="KW-1185">Reference proteome</keyword>
<protein>
    <recommendedName>
        <fullName evidence="5">Heparanase-like</fullName>
    </recommendedName>
</protein>
<evidence type="ECO:0000256" key="2">
    <source>
        <dbReference type="SAM" id="SignalP"/>
    </source>
</evidence>
<feature type="signal peptide" evidence="2">
    <location>
        <begin position="1"/>
        <end position="22"/>
    </location>
</feature>
<dbReference type="Pfam" id="PF03662">
    <property type="entry name" value="Glyco_hydro_79n"/>
    <property type="match status" value="1"/>
</dbReference>
<dbReference type="EMBL" id="JBAMIC010000019">
    <property type="protein sequence ID" value="KAK7093390.1"/>
    <property type="molecule type" value="Genomic_DNA"/>
</dbReference>
<feature type="chain" id="PRO_5043005229" description="Heparanase-like" evidence="2">
    <location>
        <begin position="23"/>
        <end position="474"/>
    </location>
</feature>
<dbReference type="PANTHER" id="PTHR46145:SF4">
    <property type="entry name" value="HEPARANASE"/>
    <property type="match status" value="1"/>
</dbReference>
<organism evidence="3 4">
    <name type="scientific">Littorina saxatilis</name>
    <dbReference type="NCBI Taxonomy" id="31220"/>
    <lineage>
        <taxon>Eukaryota</taxon>
        <taxon>Metazoa</taxon>
        <taxon>Spiralia</taxon>
        <taxon>Lophotrochozoa</taxon>
        <taxon>Mollusca</taxon>
        <taxon>Gastropoda</taxon>
        <taxon>Caenogastropoda</taxon>
        <taxon>Littorinimorpha</taxon>
        <taxon>Littorinoidea</taxon>
        <taxon>Littorinidae</taxon>
        <taxon>Littorina</taxon>
    </lineage>
</organism>
<dbReference type="GO" id="GO:0016798">
    <property type="term" value="F:hydrolase activity, acting on glycosyl bonds"/>
    <property type="evidence" value="ECO:0007669"/>
    <property type="project" value="InterPro"/>
</dbReference>
<dbReference type="PANTHER" id="PTHR46145">
    <property type="entry name" value="HEPARANASE"/>
    <property type="match status" value="1"/>
</dbReference>
<proteinExistence type="inferred from homology"/>
<comment type="similarity">
    <text evidence="1">Belongs to the glycosyl hydrolase 79 family.</text>
</comment>
<gene>
    <name evidence="3" type="ORF">V1264_007154</name>
</gene>
<dbReference type="InterPro" id="IPR005199">
    <property type="entry name" value="Glyco_hydro_79"/>
</dbReference>
<sequence length="474" mass="53100">MFWKTISLYHIFLIFGTSSGLAMDVRIDLQQPVAEKGPKFVGITVDTRYLVYGQMSALDLSSPKLHTLARALSPSYVRVGGTDADDMVFNATMNGWFNHTVGPSVLEKMWRLSQLAGWDLIFDLNVVVRKNGYWDPSNTREILKFFSQQGYVVDCFQLGNEPNVFEMKYNLTVSAQALAHDYLTLKSVLQEFPLYRNSCILGPEVTRITQTKTREYFIEFLKSGGAQALTAVGVHHYFCPGDPAVNLGFFTNGTLMDSLKEELDYLVSISRQYVPQLPVWLSETGTTFGSCPGTPDLDLTYINGFLWLDKLGLTSQSAVQHVNRQGFFSDLLDDNLDPRPEYYLTLLYKRLVQGAVFRVPTTTRNVRMYASCTNPDSYSKGALTVYVINIETIDVTLTLSEFKEQQLDLYMLTSGDPEDISSRSVALNGDELKMTGSELPPMPSRIVTGNSFTMAAKTFGFVVIPNANVPACRR</sequence>
<dbReference type="Proteomes" id="UP001374579">
    <property type="component" value="Unassembled WGS sequence"/>
</dbReference>
<dbReference type="GO" id="GO:0016020">
    <property type="term" value="C:membrane"/>
    <property type="evidence" value="ECO:0007669"/>
    <property type="project" value="InterPro"/>
</dbReference>
<dbReference type="Gene3D" id="3.20.20.80">
    <property type="entry name" value="Glycosidases"/>
    <property type="match status" value="1"/>
</dbReference>
<dbReference type="AlphaFoldDB" id="A0AAN9AU73"/>
<evidence type="ECO:0000256" key="1">
    <source>
        <dbReference type="ARBA" id="ARBA00009800"/>
    </source>
</evidence>
<evidence type="ECO:0000313" key="3">
    <source>
        <dbReference type="EMBL" id="KAK7093390.1"/>
    </source>
</evidence>
<dbReference type="InterPro" id="IPR017853">
    <property type="entry name" value="GH"/>
</dbReference>
<evidence type="ECO:0000313" key="4">
    <source>
        <dbReference type="Proteomes" id="UP001374579"/>
    </source>
</evidence>
<dbReference type="GO" id="GO:0031012">
    <property type="term" value="C:extracellular matrix"/>
    <property type="evidence" value="ECO:0007669"/>
    <property type="project" value="TreeGrafter"/>
</dbReference>
<keyword evidence="2" id="KW-0732">Signal</keyword>
<name>A0AAN9AU73_9CAEN</name>
<dbReference type="GO" id="GO:0005615">
    <property type="term" value="C:extracellular space"/>
    <property type="evidence" value="ECO:0007669"/>
    <property type="project" value="TreeGrafter"/>
</dbReference>